<evidence type="ECO:0000256" key="3">
    <source>
        <dbReference type="ARBA" id="ARBA00023157"/>
    </source>
</evidence>
<evidence type="ECO:0000256" key="4">
    <source>
        <dbReference type="ARBA" id="ARBA00023180"/>
    </source>
</evidence>
<evidence type="ECO:0000256" key="2">
    <source>
        <dbReference type="ARBA" id="ARBA00022737"/>
    </source>
</evidence>
<dbReference type="PANTHER" id="PTHR19331">
    <property type="entry name" value="SCAVENGER RECEPTOR DOMAIN-CONTAINING"/>
    <property type="match status" value="1"/>
</dbReference>
<name>A0ABD0KZ95_9CAEN</name>
<feature type="region of interest" description="Disordered" evidence="6">
    <location>
        <begin position="523"/>
        <end position="564"/>
    </location>
</feature>
<organism evidence="9 10">
    <name type="scientific">Batillaria attramentaria</name>
    <dbReference type="NCBI Taxonomy" id="370345"/>
    <lineage>
        <taxon>Eukaryota</taxon>
        <taxon>Metazoa</taxon>
        <taxon>Spiralia</taxon>
        <taxon>Lophotrochozoa</taxon>
        <taxon>Mollusca</taxon>
        <taxon>Gastropoda</taxon>
        <taxon>Caenogastropoda</taxon>
        <taxon>Sorbeoconcha</taxon>
        <taxon>Cerithioidea</taxon>
        <taxon>Batillariidae</taxon>
        <taxon>Batillaria</taxon>
    </lineage>
</organism>
<evidence type="ECO:0000256" key="5">
    <source>
        <dbReference type="PROSITE-ProRule" id="PRU00196"/>
    </source>
</evidence>
<comment type="caution">
    <text evidence="5">Lacks conserved residue(s) required for the propagation of feature annotation.</text>
</comment>
<evidence type="ECO:0000256" key="7">
    <source>
        <dbReference type="SAM" id="Phobius"/>
    </source>
</evidence>
<dbReference type="SUPFAM" id="SSF56487">
    <property type="entry name" value="SRCR-like"/>
    <property type="match status" value="2"/>
</dbReference>
<reference evidence="9 10" key="1">
    <citation type="journal article" date="2023" name="Sci. Data">
        <title>Genome assembly of the Korean intertidal mud-creeper Batillaria attramentaria.</title>
        <authorList>
            <person name="Patra A.K."/>
            <person name="Ho P.T."/>
            <person name="Jun S."/>
            <person name="Lee S.J."/>
            <person name="Kim Y."/>
            <person name="Won Y.J."/>
        </authorList>
    </citation>
    <scope>NUCLEOTIDE SEQUENCE [LARGE SCALE GENOMIC DNA]</scope>
    <source>
        <strain evidence="9">Wonlab-2016</strain>
    </source>
</reference>
<feature type="region of interest" description="Disordered" evidence="6">
    <location>
        <begin position="445"/>
        <end position="493"/>
    </location>
</feature>
<dbReference type="Gene3D" id="3.10.250.10">
    <property type="entry name" value="SRCR-like domain"/>
    <property type="match status" value="2"/>
</dbReference>
<keyword evidence="7" id="KW-0812">Transmembrane</keyword>
<sequence>KPQDFYVLRVSKISDVVCGVCYSSQPVVWGQAHYGQGSGTILLDDVTCRGKESSILDCQHRGLGVFWFCDHSEDVGVDCLPPSPIVRLVNGSRASEGRLEIDYGGWWTTVCGMNNRHFSAPTDDVARVVCRELGFPTDQPLVLGGAFYGEGTGSRMLRVGCDGTETSITQCDRYSTRCSHSHDKGVDCRPPLLNKPRIRVAGGPLDSAGRVEIQLVESNSKRGAGTKDNPFKVTRGGVFTFHLKAYPAPVSKSTMFLGTTLLLNNSDQEQPGVKTGEDMIRCWSLSVVDSLAPCEVDAEPFDGGFYAVTLENTLGNVTVFLHLDPRQPKGTPISVYIAGGVGVTLVIVVIIVVGVVKRRRYLAMRARYARFQHSPGREMALYSRLGEALVRRDHVHVEVDDELYHLIDDSHLGPETGPQQAVNLRPRRHPCPAFLAPRLHHVPLPPLPSERVTSRRRPRSLPDDYLHPAASLSDRRAADNSTASRSHRRRSLPSDYMHLVPNYLTPVATLSYSHAQGVTSDYLIPTRTNRRRRKSSDYTDLRRPLPPDYLHPATSRRERRRSLPSDYIHPIATAAERQPLKYSDYVPWMVNLADRWRPLPPDYIHPAPPGRERRRSLPSDYIHPIATAAERQPLKYSDYVPRMLNLADRWHPLPPDYIHPAPPGRERRRSLPSDYIHPVSTPADRQPRKPSTAYNARSTLLKGWLLRRLPVHVL</sequence>
<keyword evidence="1" id="KW-0732">Signal</keyword>
<dbReference type="PROSITE" id="PS50287">
    <property type="entry name" value="SRCR_2"/>
    <property type="match status" value="2"/>
</dbReference>
<evidence type="ECO:0000256" key="6">
    <source>
        <dbReference type="SAM" id="MobiDB-lite"/>
    </source>
</evidence>
<evidence type="ECO:0000313" key="10">
    <source>
        <dbReference type="Proteomes" id="UP001519460"/>
    </source>
</evidence>
<dbReference type="AlphaFoldDB" id="A0ABD0KZ95"/>
<feature type="disulfide bond" evidence="5">
    <location>
        <begin position="18"/>
        <end position="79"/>
    </location>
</feature>
<dbReference type="InterPro" id="IPR001190">
    <property type="entry name" value="SRCR"/>
</dbReference>
<dbReference type="PRINTS" id="PR00258">
    <property type="entry name" value="SPERACTRCPTR"/>
</dbReference>
<gene>
    <name evidence="9" type="ORF">BaRGS_00016357</name>
</gene>
<comment type="caution">
    <text evidence="9">The sequence shown here is derived from an EMBL/GenBank/DDBJ whole genome shotgun (WGS) entry which is preliminary data.</text>
</comment>
<keyword evidence="3 5" id="KW-1015">Disulfide bond</keyword>
<evidence type="ECO:0000313" key="9">
    <source>
        <dbReference type="EMBL" id="KAK7492484.1"/>
    </source>
</evidence>
<keyword evidence="2" id="KW-0677">Repeat</keyword>
<feature type="disulfide bond" evidence="5">
    <location>
        <begin position="48"/>
        <end position="58"/>
    </location>
</feature>
<evidence type="ECO:0000256" key="1">
    <source>
        <dbReference type="ARBA" id="ARBA00022729"/>
    </source>
</evidence>
<protein>
    <recommendedName>
        <fullName evidence="8">SRCR domain-containing protein</fullName>
    </recommendedName>
</protein>
<dbReference type="InterPro" id="IPR036772">
    <property type="entry name" value="SRCR-like_dom_sf"/>
</dbReference>
<dbReference type="PANTHER" id="PTHR19331:SF465">
    <property type="entry name" value="EGG PEPTIDE SPERACT RECEPTOR"/>
    <property type="match status" value="1"/>
</dbReference>
<feature type="domain" description="SRCR" evidence="8">
    <location>
        <begin position="86"/>
        <end position="189"/>
    </location>
</feature>
<feature type="disulfide bond" evidence="5">
    <location>
        <begin position="161"/>
        <end position="171"/>
    </location>
</feature>
<dbReference type="Proteomes" id="UP001519460">
    <property type="component" value="Unassembled WGS sequence"/>
</dbReference>
<keyword evidence="10" id="KW-1185">Reference proteome</keyword>
<dbReference type="SMART" id="SM00202">
    <property type="entry name" value="SR"/>
    <property type="match status" value="2"/>
</dbReference>
<feature type="non-terminal residue" evidence="9">
    <location>
        <position position="1"/>
    </location>
</feature>
<proteinExistence type="predicted"/>
<keyword evidence="7" id="KW-1133">Transmembrane helix</keyword>
<feature type="compositionally biased region" description="Basic and acidic residues" evidence="6">
    <location>
        <begin position="535"/>
        <end position="545"/>
    </location>
</feature>
<dbReference type="Pfam" id="PF00530">
    <property type="entry name" value="SRCR"/>
    <property type="match status" value="2"/>
</dbReference>
<keyword evidence="4" id="KW-0325">Glycoprotein</keyword>
<feature type="transmembrane region" description="Helical" evidence="7">
    <location>
        <begin position="333"/>
        <end position="356"/>
    </location>
</feature>
<feature type="domain" description="SRCR" evidence="8">
    <location>
        <begin position="18"/>
        <end position="80"/>
    </location>
</feature>
<keyword evidence="7" id="KW-0472">Membrane</keyword>
<feature type="region of interest" description="Disordered" evidence="6">
    <location>
        <begin position="655"/>
        <end position="694"/>
    </location>
</feature>
<dbReference type="EMBL" id="JACVVK020000103">
    <property type="protein sequence ID" value="KAK7492484.1"/>
    <property type="molecule type" value="Genomic_DNA"/>
</dbReference>
<accession>A0ABD0KZ95</accession>
<evidence type="ECO:0000259" key="8">
    <source>
        <dbReference type="PROSITE" id="PS50287"/>
    </source>
</evidence>